<dbReference type="RefSeq" id="WP_345123342.1">
    <property type="nucleotide sequence ID" value="NZ_BAABAT010000003.1"/>
</dbReference>
<sequence length="459" mass="49068">MPEAMIELDVSAPWEPPDERGGRAGLGLRVVAVLALLAGACLALPAREASRDLEPLYTADSQVLSLDAAGGRLVVSRYQQGGGPPIIEAIDARSGKVLWERPTEVDQSFVALAGEVALLQVERADEHGVYTGKLIALDTGNGAVRWEREKTRIAGVAGRLVIVEDQAWPDEDQGFDPAYGDPEDPSVTLPLLPHHERRVGLDAGDGRVVWSIDTPPGVVGSLGYADYPGILEFSELDASGVLRVRDLATGGVAATYRLDGAGAVASHQRGVDGQEVVWRAGGHGAEVYDRVSGRRLWQWSGGGAAYEGPYACLPDRYCVFGESGTDVLDPGSGARLWRASGYAAMLAAVGERLLLYRQSVEVFHPDDVTAYDSRTGATAWHRKGWQLASGMFRRPGSPGYYVWQPIGNTDAIVARLDPSSGGVELVGRARDFYGSPQCAETDGMLACLAIGTLYVWELP</sequence>
<dbReference type="InterPro" id="IPR015943">
    <property type="entry name" value="WD40/YVTN_repeat-like_dom_sf"/>
</dbReference>
<dbReference type="InterPro" id="IPR011047">
    <property type="entry name" value="Quinoprotein_ADH-like_sf"/>
</dbReference>
<dbReference type="Proteomes" id="UP001500620">
    <property type="component" value="Unassembled WGS sequence"/>
</dbReference>
<dbReference type="InterPro" id="IPR002372">
    <property type="entry name" value="PQQ_rpt_dom"/>
</dbReference>
<keyword evidence="3" id="KW-1185">Reference proteome</keyword>
<evidence type="ECO:0000259" key="1">
    <source>
        <dbReference type="Pfam" id="PF13360"/>
    </source>
</evidence>
<reference evidence="3" key="1">
    <citation type="journal article" date="2019" name="Int. J. Syst. Evol. Microbiol.">
        <title>The Global Catalogue of Microorganisms (GCM) 10K type strain sequencing project: providing services to taxonomists for standard genome sequencing and annotation.</title>
        <authorList>
            <consortium name="The Broad Institute Genomics Platform"/>
            <consortium name="The Broad Institute Genome Sequencing Center for Infectious Disease"/>
            <person name="Wu L."/>
            <person name="Ma J."/>
        </authorList>
    </citation>
    <scope>NUCLEOTIDE SEQUENCE [LARGE SCALE GENOMIC DNA]</scope>
    <source>
        <strain evidence="3">JCM 17441</strain>
    </source>
</reference>
<dbReference type="SUPFAM" id="SSF50998">
    <property type="entry name" value="Quinoprotein alcohol dehydrogenase-like"/>
    <property type="match status" value="1"/>
</dbReference>
<accession>A0ABP8D397</accession>
<name>A0ABP8D397_9ACTN</name>
<comment type="caution">
    <text evidence="2">The sequence shown here is derived from an EMBL/GenBank/DDBJ whole genome shotgun (WGS) entry which is preliminary data.</text>
</comment>
<dbReference type="Pfam" id="PF13360">
    <property type="entry name" value="PQQ_2"/>
    <property type="match status" value="2"/>
</dbReference>
<protein>
    <recommendedName>
        <fullName evidence="1">Pyrrolo-quinoline quinone repeat domain-containing protein</fullName>
    </recommendedName>
</protein>
<feature type="domain" description="Pyrrolo-quinoline quinone repeat" evidence="1">
    <location>
        <begin position="287"/>
        <end position="422"/>
    </location>
</feature>
<organism evidence="2 3">
    <name type="scientific">Dactylosporangium darangshiense</name>
    <dbReference type="NCBI Taxonomy" id="579108"/>
    <lineage>
        <taxon>Bacteria</taxon>
        <taxon>Bacillati</taxon>
        <taxon>Actinomycetota</taxon>
        <taxon>Actinomycetes</taxon>
        <taxon>Micromonosporales</taxon>
        <taxon>Micromonosporaceae</taxon>
        <taxon>Dactylosporangium</taxon>
    </lineage>
</organism>
<dbReference type="EMBL" id="BAABAT010000003">
    <property type="protein sequence ID" value="GAA4246616.1"/>
    <property type="molecule type" value="Genomic_DNA"/>
</dbReference>
<evidence type="ECO:0000313" key="3">
    <source>
        <dbReference type="Proteomes" id="UP001500620"/>
    </source>
</evidence>
<proteinExistence type="predicted"/>
<gene>
    <name evidence="2" type="ORF">GCM10022255_018670</name>
</gene>
<evidence type="ECO:0000313" key="2">
    <source>
        <dbReference type="EMBL" id="GAA4246616.1"/>
    </source>
</evidence>
<dbReference type="Gene3D" id="2.130.10.10">
    <property type="entry name" value="YVTN repeat-like/Quinoprotein amine dehydrogenase"/>
    <property type="match status" value="2"/>
</dbReference>
<feature type="domain" description="Pyrrolo-quinoline quinone repeat" evidence="1">
    <location>
        <begin position="60"/>
        <end position="164"/>
    </location>
</feature>